<dbReference type="PROSITE" id="PS51257">
    <property type="entry name" value="PROKAR_LIPOPROTEIN"/>
    <property type="match status" value="1"/>
</dbReference>
<evidence type="ECO:0000313" key="1">
    <source>
        <dbReference type="EMBL" id="MFD1547512.1"/>
    </source>
</evidence>
<sequence>MNIPTKAAALTASVLLLTACSGRVQDTGATSGGGGQVKLSWWMVTQNADTASAALKSIIADFEKQNPNIKVDLQYRAVDAHKDALRTTAGSASGPDIYYNWAGPGLGGELVKSGVSLDLSKYYQQYQWNNRFNAATLSAFTQYGGHHGIPWTQRTEVVYYHKDQFAKAGISAPPTTYEEWATAAQKLKAAGLTPISMGGKDNWHVMRLLDTFIETNCGAELGDKLNTRATSWTGQPCVDKSFEQLKQWAANYFNKGFAGLPAAEAAALFNSGKSAMQLEGDWFTQQNVDAGDDQNNIGVFPMPTGTGRLYGFFEGMYISKSSKHPDEAAKFLDYLSSAPVEGKYLGVFSSLPVNKESKSANAPQPINAQIAQLTGTAKGFFLNNDQNFPTDVTTEYWRIQNGVTSGSIEPKEAGALLQKFIDTHKN</sequence>
<protein>
    <submittedName>
        <fullName evidence="1">ABC transporter substrate-binding protein</fullName>
    </submittedName>
</protein>
<dbReference type="InterPro" id="IPR006059">
    <property type="entry name" value="SBP"/>
</dbReference>
<comment type="caution">
    <text evidence="1">The sequence shown here is derived from an EMBL/GenBank/DDBJ whole genome shotgun (WGS) entry which is preliminary data.</text>
</comment>
<accession>A0ABW4GXL3</accession>
<evidence type="ECO:0000313" key="2">
    <source>
        <dbReference type="Proteomes" id="UP001597097"/>
    </source>
</evidence>
<name>A0ABW4GXL3_9ACTN</name>
<dbReference type="EMBL" id="JBHUCM010000077">
    <property type="protein sequence ID" value="MFD1547512.1"/>
    <property type="molecule type" value="Genomic_DNA"/>
</dbReference>
<dbReference type="Pfam" id="PF01547">
    <property type="entry name" value="SBP_bac_1"/>
    <property type="match status" value="1"/>
</dbReference>
<reference evidence="2" key="1">
    <citation type="journal article" date="2019" name="Int. J. Syst. Evol. Microbiol.">
        <title>The Global Catalogue of Microorganisms (GCM) 10K type strain sequencing project: providing services to taxonomists for standard genome sequencing and annotation.</title>
        <authorList>
            <consortium name="The Broad Institute Genomics Platform"/>
            <consortium name="The Broad Institute Genome Sequencing Center for Infectious Disease"/>
            <person name="Wu L."/>
            <person name="Ma J."/>
        </authorList>
    </citation>
    <scope>NUCLEOTIDE SEQUENCE [LARGE SCALE GENOMIC DNA]</scope>
    <source>
        <strain evidence="2">CGMCC 1.15399</strain>
    </source>
</reference>
<dbReference type="InterPro" id="IPR050490">
    <property type="entry name" value="Bact_solute-bd_prot1"/>
</dbReference>
<proteinExistence type="predicted"/>
<gene>
    <name evidence="1" type="ORF">ACFSJ0_61520</name>
</gene>
<keyword evidence="2" id="KW-1185">Reference proteome</keyword>
<dbReference type="Proteomes" id="UP001597097">
    <property type="component" value="Unassembled WGS sequence"/>
</dbReference>
<dbReference type="PANTHER" id="PTHR43649">
    <property type="entry name" value="ARABINOSE-BINDING PROTEIN-RELATED"/>
    <property type="match status" value="1"/>
</dbReference>
<organism evidence="1 2">
    <name type="scientific">Nonomuraea guangzhouensis</name>
    <dbReference type="NCBI Taxonomy" id="1291555"/>
    <lineage>
        <taxon>Bacteria</taxon>
        <taxon>Bacillati</taxon>
        <taxon>Actinomycetota</taxon>
        <taxon>Actinomycetes</taxon>
        <taxon>Streptosporangiales</taxon>
        <taxon>Streptosporangiaceae</taxon>
        <taxon>Nonomuraea</taxon>
    </lineage>
</organism>
<dbReference type="RefSeq" id="WP_219539226.1">
    <property type="nucleotide sequence ID" value="NZ_JAHKRM010000056.1"/>
</dbReference>